<dbReference type="Proteomes" id="UP000001733">
    <property type="component" value="Chromosome"/>
</dbReference>
<dbReference type="GO" id="GO:0005737">
    <property type="term" value="C:cytoplasm"/>
    <property type="evidence" value="ECO:0007669"/>
    <property type="project" value="TreeGrafter"/>
</dbReference>
<dbReference type="PaxDb" id="309799-DICTH_0141"/>
<evidence type="ECO:0000313" key="7">
    <source>
        <dbReference type="EMBL" id="ACI18754.1"/>
    </source>
</evidence>
<evidence type="ECO:0000256" key="1">
    <source>
        <dbReference type="ARBA" id="ARBA00022679"/>
    </source>
</evidence>
<gene>
    <name evidence="7" type="ordered locus">DICTH_0141</name>
</gene>
<evidence type="ECO:0000256" key="2">
    <source>
        <dbReference type="ARBA" id="ARBA00022741"/>
    </source>
</evidence>
<protein>
    <submittedName>
        <fullName evidence="7">Hydroxypyruvate reductase</fullName>
        <ecNumber evidence="7">1.1.1.81</ecNumber>
    </submittedName>
</protein>
<dbReference type="InterPro" id="IPR025286">
    <property type="entry name" value="MOFRL_assoc_dom"/>
</dbReference>
<reference evidence="7 8" key="1">
    <citation type="journal article" date="2014" name="Genome Announc.">
        <title>Complete Genome Sequence of the Extreme Thermophile Dictyoglomus thermophilum H-6-12.</title>
        <authorList>
            <person name="Coil D.A."/>
            <person name="Badger J.H."/>
            <person name="Forberger H.C."/>
            <person name="Riggs F."/>
            <person name="Madupu R."/>
            <person name="Fedorova N."/>
            <person name="Ward N."/>
            <person name="Robb F.T."/>
            <person name="Eisen J.A."/>
        </authorList>
    </citation>
    <scope>NUCLEOTIDE SEQUENCE [LARGE SCALE GENOMIC DNA]</scope>
    <source>
        <strain evidence="8">ATCC 35947 / DSM 3960 / H-6-12</strain>
    </source>
</reference>
<dbReference type="InterPro" id="IPR007835">
    <property type="entry name" value="MOFRL"/>
</dbReference>
<dbReference type="Gene3D" id="3.40.1480.10">
    <property type="entry name" value="MOFRL domain"/>
    <property type="match status" value="1"/>
</dbReference>
<evidence type="ECO:0000256" key="4">
    <source>
        <dbReference type="ARBA" id="ARBA00022840"/>
    </source>
</evidence>
<keyword evidence="2" id="KW-0547">Nucleotide-binding</keyword>
<dbReference type="RefSeq" id="WP_012547386.1">
    <property type="nucleotide sequence ID" value="NC_011297.1"/>
</dbReference>
<dbReference type="PANTHER" id="PTHR12227">
    <property type="entry name" value="GLYCERATE KINASE"/>
    <property type="match status" value="1"/>
</dbReference>
<dbReference type="InterPro" id="IPR039760">
    <property type="entry name" value="MOFRL_protein"/>
</dbReference>
<dbReference type="eggNOG" id="COG2379">
    <property type="taxonomic scope" value="Bacteria"/>
</dbReference>
<evidence type="ECO:0000259" key="5">
    <source>
        <dbReference type="Pfam" id="PF05161"/>
    </source>
</evidence>
<evidence type="ECO:0000256" key="3">
    <source>
        <dbReference type="ARBA" id="ARBA00022777"/>
    </source>
</evidence>
<dbReference type="AlphaFoldDB" id="B5YBF8"/>
<dbReference type="GO" id="GO:0008887">
    <property type="term" value="F:glycerate kinase activity"/>
    <property type="evidence" value="ECO:0007669"/>
    <property type="project" value="InterPro"/>
</dbReference>
<name>B5YBF8_DICT6</name>
<dbReference type="HOGENOM" id="CLU_032279_1_1_0"/>
<evidence type="ECO:0000259" key="6">
    <source>
        <dbReference type="Pfam" id="PF13660"/>
    </source>
</evidence>
<keyword evidence="7" id="KW-0560">Oxidoreductase</keyword>
<dbReference type="InterPro" id="IPR038614">
    <property type="entry name" value="GK_N_sf"/>
</dbReference>
<proteinExistence type="predicted"/>
<dbReference type="FunFam" id="3.40.1480.10:FF:000002">
    <property type="entry name" value="Glycerate kinase"/>
    <property type="match status" value="1"/>
</dbReference>
<dbReference type="PANTHER" id="PTHR12227:SF0">
    <property type="entry name" value="GLYCERATE KINASE"/>
    <property type="match status" value="1"/>
</dbReference>
<keyword evidence="8" id="KW-1185">Reference proteome</keyword>
<evidence type="ECO:0000313" key="8">
    <source>
        <dbReference type="Proteomes" id="UP000001733"/>
    </source>
</evidence>
<accession>B5YBF8</accession>
<dbReference type="SUPFAM" id="SSF82544">
    <property type="entry name" value="GckA/TtuD-like"/>
    <property type="match status" value="1"/>
</dbReference>
<dbReference type="InterPro" id="IPR037035">
    <property type="entry name" value="GK-like_C_sf"/>
</dbReference>
<dbReference type="GO" id="GO:0005524">
    <property type="term" value="F:ATP binding"/>
    <property type="evidence" value="ECO:0007669"/>
    <property type="project" value="UniProtKB-KW"/>
</dbReference>
<dbReference type="GO" id="GO:0016618">
    <property type="term" value="F:hydroxypyruvate reductase [NAD(P)H] activity"/>
    <property type="evidence" value="ECO:0007669"/>
    <property type="project" value="UniProtKB-EC"/>
</dbReference>
<dbReference type="Pfam" id="PF05161">
    <property type="entry name" value="MOFRL"/>
    <property type="match status" value="1"/>
</dbReference>
<keyword evidence="4" id="KW-0067">ATP-binding</keyword>
<sequence length="436" mass="47953">MNLREIAWKIIKSSLEVVNPKLAVKNYLSYDEKERKIKVKDREFEIKGDIYLLSVGKASFPMTEGALEILGDLVKKGYVVVPYGYEGKLTGNIEILYSSHPIPDKNGERAAKTILNFVESLKEDDILVFLLSGGGSALLPLPKEEITLEDKIETTKLLLSCSARIQEINAVRKHLSKIKGGQLAEKCKGTIITLVVSDVLGNPLDSIASGPTVPDPTTYQDVFTILKKYDLWEKVPERVRELVKKGILGEIPETPKFINERHFTEVILSNRSCIERAIERAKELGFNTLFLTGFLEGEAREVAKVIAGIVKEIKFSQNPISPPCALIFGGETTVTLKGDGLGGRNQELALSFAIEIQGIDGVVLVSFATDGRDGPTDSAGAFADGNTVERAEELGMDPVSYLLNNDSYHFFEKINSLIKTGPTHTNVNDMVVVLVE</sequence>
<keyword evidence="3" id="KW-0418">Kinase</keyword>
<feature type="domain" description="MOFRL-associated" evidence="6">
    <location>
        <begin position="9"/>
        <end position="243"/>
    </location>
</feature>
<dbReference type="EC" id="1.1.1.81" evidence="7"/>
<dbReference type="Pfam" id="PF13660">
    <property type="entry name" value="DUF4147"/>
    <property type="match status" value="1"/>
</dbReference>
<organism evidence="7 8">
    <name type="scientific">Dictyoglomus thermophilum (strain ATCC 35947 / DSM 3960 / H-6-12)</name>
    <dbReference type="NCBI Taxonomy" id="309799"/>
    <lineage>
        <taxon>Bacteria</taxon>
        <taxon>Pseudomonadati</taxon>
        <taxon>Dictyoglomota</taxon>
        <taxon>Dictyoglomia</taxon>
        <taxon>Dictyoglomales</taxon>
        <taxon>Dictyoglomaceae</taxon>
        <taxon>Dictyoglomus</taxon>
    </lineage>
</organism>
<keyword evidence="1" id="KW-0808">Transferase</keyword>
<dbReference type="KEGG" id="dth:DICTH_0141"/>
<dbReference type="EMBL" id="CP001146">
    <property type="protein sequence ID" value="ACI18754.1"/>
    <property type="molecule type" value="Genomic_DNA"/>
</dbReference>
<dbReference type="Gene3D" id="3.40.50.10180">
    <property type="entry name" value="Glycerate kinase, MOFRL-like N-terminal domain"/>
    <property type="match status" value="1"/>
</dbReference>
<feature type="domain" description="MOFRL" evidence="5">
    <location>
        <begin position="324"/>
        <end position="429"/>
    </location>
</feature>
<dbReference type="STRING" id="309799.DICTH_0141"/>
<dbReference type="FunFam" id="3.40.50.10180:FF:000001">
    <property type="entry name" value="Glycerate kinase"/>
    <property type="match status" value="1"/>
</dbReference>
<dbReference type="OrthoDB" id="9766552at2"/>